<accession>A0A0G3WGQ2</accession>
<dbReference type="EMBL" id="CP009498">
    <property type="protein sequence ID" value="AKL97856.1"/>
    <property type="molecule type" value="Genomic_DNA"/>
</dbReference>
<dbReference type="Gene3D" id="3.30.230.10">
    <property type="match status" value="1"/>
</dbReference>
<dbReference type="NCBIfam" id="TIGR00585">
    <property type="entry name" value="mutl"/>
    <property type="match status" value="1"/>
</dbReference>
<dbReference type="PANTHER" id="PTHR10073:SF12">
    <property type="entry name" value="DNA MISMATCH REPAIR PROTEIN MLH1"/>
    <property type="match status" value="1"/>
</dbReference>
<dbReference type="SUPFAM" id="SSF118116">
    <property type="entry name" value="DNA mismatch repair protein MutL"/>
    <property type="match status" value="1"/>
</dbReference>
<reference evidence="8 9" key="1">
    <citation type="submission" date="2014-09" db="EMBL/GenBank/DDBJ databases">
        <title>Complete genome sequence of Endomicrobium proavitum.</title>
        <authorList>
            <person name="Zheng H."/>
        </authorList>
    </citation>
    <scope>NUCLEOTIDE SEQUENCE [LARGE SCALE GENOMIC DNA]</scope>
    <source>
        <strain evidence="8 9">Rsa215</strain>
    </source>
</reference>
<dbReference type="Proteomes" id="UP000035337">
    <property type="component" value="Chromosome"/>
</dbReference>
<sequence>MCAVKNVRIAICAQRRKKFKVIYMINVLSQETINKIAAGEVVERPLNAVKELVENSLDACASSITVEISQAGKKLIRVSDNGFGMNKKDLELSILRHATSKIEDFNDLSHIQSLGFRGEALSSIAAVSNFEAMTRKKGESSGWKLSAAGGKKIKVSPWAGAQGTITEVKDLFFNTPARQKFLKSDATERSRIINSLEETALANYEISFKLLSENKTVFSTQQTNKKTERISDILGKDFAQTLKNVKAEHPKIFLDIYFTGRDNSLSNRKYQYFFVNSRPVNIPKWLSHCVFNAYKESIPHDKYPGFLIYAVIDPSDIDVNIHPTKREIKFADESGIYDLIYKTLKSALTTHSHPNINVISNQAVSSPIEGEEIAKQNGEGYAVNSTRLHSFAPAARQTFQSLNEPQKHYGIDKYATIFAKQENFSDNFDSNIKVLGQVFDTYIIAENAGELYIFDQHAAAERVRYEAYLAQMDNKTLKLQQMLLPENFELAVSIAELLKANLKLFNELGISVEEFGDNSFRVTAYPALLGNISIEHIIKKIIEDLEFEKNIEIEKKRDKIIRSACRVSIKAGDNVAPLEAKKLINDLFKCSHPFTCPHGRPTAYKLSQNDLEKFFKRK</sequence>
<evidence type="ECO:0000259" key="7">
    <source>
        <dbReference type="SMART" id="SM01340"/>
    </source>
</evidence>
<dbReference type="GO" id="GO:0140664">
    <property type="term" value="F:ATP-dependent DNA damage sensor activity"/>
    <property type="evidence" value="ECO:0007669"/>
    <property type="project" value="InterPro"/>
</dbReference>
<dbReference type="Gene3D" id="3.30.565.10">
    <property type="entry name" value="Histidine kinase-like ATPase, C-terminal domain"/>
    <property type="match status" value="1"/>
</dbReference>
<dbReference type="Pfam" id="PF01119">
    <property type="entry name" value="DNA_mis_repair"/>
    <property type="match status" value="1"/>
</dbReference>
<dbReference type="InterPro" id="IPR014790">
    <property type="entry name" value="MutL_C"/>
</dbReference>
<dbReference type="SMART" id="SM01340">
    <property type="entry name" value="DNA_mis_repair"/>
    <property type="match status" value="1"/>
</dbReference>
<dbReference type="Pfam" id="PF08676">
    <property type="entry name" value="MutL_C"/>
    <property type="match status" value="1"/>
</dbReference>
<evidence type="ECO:0000256" key="3">
    <source>
        <dbReference type="ARBA" id="ARBA00022763"/>
    </source>
</evidence>
<dbReference type="GO" id="GO:0006298">
    <property type="term" value="P:mismatch repair"/>
    <property type="evidence" value="ECO:0007669"/>
    <property type="project" value="UniProtKB-UniRule"/>
</dbReference>
<dbReference type="GO" id="GO:0005524">
    <property type="term" value="F:ATP binding"/>
    <property type="evidence" value="ECO:0007669"/>
    <property type="project" value="InterPro"/>
</dbReference>
<dbReference type="GO" id="GO:0032300">
    <property type="term" value="C:mismatch repair complex"/>
    <property type="evidence" value="ECO:0007669"/>
    <property type="project" value="InterPro"/>
</dbReference>
<dbReference type="CDD" id="cd00782">
    <property type="entry name" value="MutL_Trans"/>
    <property type="match status" value="1"/>
</dbReference>
<dbReference type="GO" id="GO:0030983">
    <property type="term" value="F:mismatched DNA binding"/>
    <property type="evidence" value="ECO:0007669"/>
    <property type="project" value="InterPro"/>
</dbReference>
<feature type="domain" description="DNA mismatch repair protein S5" evidence="7">
    <location>
        <begin position="230"/>
        <end position="349"/>
    </location>
</feature>
<dbReference type="InterPro" id="IPR037198">
    <property type="entry name" value="MutL_C_sf"/>
</dbReference>
<dbReference type="InterPro" id="IPR042121">
    <property type="entry name" value="MutL_C_regsub"/>
</dbReference>
<dbReference type="FunFam" id="3.30.565.10:FF:000003">
    <property type="entry name" value="DNA mismatch repair endonuclease MutL"/>
    <property type="match status" value="1"/>
</dbReference>
<dbReference type="PATRIC" id="fig|1408281.3.peg.490"/>
<dbReference type="Gene3D" id="3.30.1370.100">
    <property type="entry name" value="MutL, C-terminal domain, regulatory subdomain"/>
    <property type="match status" value="1"/>
</dbReference>
<organism evidence="8 9">
    <name type="scientific">Endomicrobium proavitum</name>
    <dbReference type="NCBI Taxonomy" id="1408281"/>
    <lineage>
        <taxon>Bacteria</taxon>
        <taxon>Pseudomonadati</taxon>
        <taxon>Elusimicrobiota</taxon>
        <taxon>Endomicrobiia</taxon>
        <taxon>Endomicrobiales</taxon>
        <taxon>Endomicrobiaceae</taxon>
        <taxon>Endomicrobium</taxon>
    </lineage>
</organism>
<dbReference type="InterPro" id="IPR020568">
    <property type="entry name" value="Ribosomal_Su5_D2-typ_SF"/>
</dbReference>
<comment type="similarity">
    <text evidence="1 5">Belongs to the DNA mismatch repair MutL/HexB family.</text>
</comment>
<dbReference type="InterPro" id="IPR036890">
    <property type="entry name" value="HATPase_C_sf"/>
</dbReference>
<comment type="function">
    <text evidence="5">This protein is involved in the repair of mismatches in DNA. It is required for dam-dependent methyl-directed DNA mismatch repair. May act as a 'molecular matchmaker', a protein that promotes the formation of a stable complex between two or more DNA-binding proteins in an ATP-dependent manner without itself being part of a final effector complex.</text>
</comment>
<dbReference type="AlphaFoldDB" id="A0A0G3WGQ2"/>
<dbReference type="STRING" id="1408281.Epro_0477"/>
<evidence type="ECO:0000256" key="2">
    <source>
        <dbReference type="ARBA" id="ARBA00021975"/>
    </source>
</evidence>
<dbReference type="Gene3D" id="3.30.1540.20">
    <property type="entry name" value="MutL, C-terminal domain, dimerisation subdomain"/>
    <property type="match status" value="1"/>
</dbReference>
<dbReference type="HAMAP" id="MF_00149">
    <property type="entry name" value="DNA_mis_repair"/>
    <property type="match status" value="1"/>
</dbReference>
<dbReference type="InterPro" id="IPR013507">
    <property type="entry name" value="DNA_mismatch_S5_2-like"/>
</dbReference>
<dbReference type="SMART" id="SM00853">
    <property type="entry name" value="MutL_C"/>
    <property type="match status" value="1"/>
</dbReference>
<dbReference type="PANTHER" id="PTHR10073">
    <property type="entry name" value="DNA MISMATCH REPAIR PROTEIN MLH, PMS, MUTL"/>
    <property type="match status" value="1"/>
</dbReference>
<proteinExistence type="inferred from homology"/>
<dbReference type="PROSITE" id="PS00058">
    <property type="entry name" value="DNA_MISMATCH_REPAIR_1"/>
    <property type="match status" value="1"/>
</dbReference>
<dbReference type="CDD" id="cd16926">
    <property type="entry name" value="HATPase_MutL-MLH-PMS-like"/>
    <property type="match status" value="1"/>
</dbReference>
<evidence type="ECO:0000313" key="9">
    <source>
        <dbReference type="Proteomes" id="UP000035337"/>
    </source>
</evidence>
<dbReference type="InterPro" id="IPR014721">
    <property type="entry name" value="Ribsml_uS5_D2-typ_fold_subgr"/>
</dbReference>
<evidence type="ECO:0000256" key="4">
    <source>
        <dbReference type="ARBA" id="ARBA00023204"/>
    </source>
</evidence>
<keyword evidence="9" id="KW-1185">Reference proteome</keyword>
<protein>
    <recommendedName>
        <fullName evidence="2 5">DNA mismatch repair protein MutL</fullName>
    </recommendedName>
</protein>
<dbReference type="InterPro" id="IPR042120">
    <property type="entry name" value="MutL_C_dimsub"/>
</dbReference>
<name>A0A0G3WGQ2_9BACT</name>
<feature type="domain" description="MutL C-terminal dimerisation" evidence="6">
    <location>
        <begin position="434"/>
        <end position="575"/>
    </location>
</feature>
<dbReference type="InterPro" id="IPR020667">
    <property type="entry name" value="DNA_mismatch_repair_MutL"/>
</dbReference>
<gene>
    <name evidence="5 8" type="primary">mutL</name>
    <name evidence="8" type="ORF">Epro_0477</name>
</gene>
<evidence type="ECO:0000256" key="5">
    <source>
        <dbReference type="HAMAP-Rule" id="MF_00149"/>
    </source>
</evidence>
<dbReference type="Pfam" id="PF13589">
    <property type="entry name" value="HATPase_c_3"/>
    <property type="match status" value="1"/>
</dbReference>
<dbReference type="GO" id="GO:0016887">
    <property type="term" value="F:ATP hydrolysis activity"/>
    <property type="evidence" value="ECO:0007669"/>
    <property type="project" value="InterPro"/>
</dbReference>
<dbReference type="InterPro" id="IPR038973">
    <property type="entry name" value="MutL/Mlh/Pms-like"/>
</dbReference>
<dbReference type="SUPFAM" id="SSF54211">
    <property type="entry name" value="Ribosomal protein S5 domain 2-like"/>
    <property type="match status" value="1"/>
</dbReference>
<keyword evidence="4 5" id="KW-0234">DNA repair</keyword>
<evidence type="ECO:0000313" key="8">
    <source>
        <dbReference type="EMBL" id="AKL97856.1"/>
    </source>
</evidence>
<dbReference type="SUPFAM" id="SSF55874">
    <property type="entry name" value="ATPase domain of HSP90 chaperone/DNA topoisomerase II/histidine kinase"/>
    <property type="match status" value="1"/>
</dbReference>
<evidence type="ECO:0000259" key="6">
    <source>
        <dbReference type="SMART" id="SM00853"/>
    </source>
</evidence>
<dbReference type="InterPro" id="IPR014762">
    <property type="entry name" value="DNA_mismatch_repair_CS"/>
</dbReference>
<dbReference type="InterPro" id="IPR002099">
    <property type="entry name" value="MutL/Mlh/PMS"/>
</dbReference>
<dbReference type="KEGG" id="epo:Epro_0477"/>
<evidence type="ECO:0000256" key="1">
    <source>
        <dbReference type="ARBA" id="ARBA00006082"/>
    </source>
</evidence>
<keyword evidence="3 5" id="KW-0227">DNA damage</keyword>